<evidence type="ECO:0000256" key="8">
    <source>
        <dbReference type="ARBA" id="ARBA00074306"/>
    </source>
</evidence>
<evidence type="ECO:0000256" key="10">
    <source>
        <dbReference type="SAM" id="Coils"/>
    </source>
</evidence>
<dbReference type="SUPFAM" id="SSF55874">
    <property type="entry name" value="ATPase domain of HSP90 chaperone/DNA topoisomerase II/histidine kinase"/>
    <property type="match status" value="1"/>
</dbReference>
<comment type="catalytic activity">
    <reaction evidence="1">
        <text>ATP + protein L-histidine = ADP + protein N-phospho-L-histidine.</text>
        <dbReference type="EC" id="2.7.13.3"/>
    </reaction>
</comment>
<dbReference type="Gene3D" id="3.30.565.10">
    <property type="entry name" value="Histidine kinase-like ATPase, C-terminal domain"/>
    <property type="match status" value="1"/>
</dbReference>
<dbReference type="GO" id="GO:0009927">
    <property type="term" value="F:histidine phosphotransfer kinase activity"/>
    <property type="evidence" value="ECO:0007669"/>
    <property type="project" value="TreeGrafter"/>
</dbReference>
<dbReference type="InterPro" id="IPR000700">
    <property type="entry name" value="PAS-assoc_C"/>
</dbReference>
<dbReference type="NCBIfam" id="TIGR00229">
    <property type="entry name" value="sensory_box"/>
    <property type="match status" value="1"/>
</dbReference>
<keyword evidence="10" id="KW-0175">Coiled coil</keyword>
<evidence type="ECO:0000259" key="14">
    <source>
        <dbReference type="PROSITE" id="PS50113"/>
    </source>
</evidence>
<keyword evidence="5" id="KW-0808">Transferase</keyword>
<dbReference type="InterPro" id="IPR011006">
    <property type="entry name" value="CheY-like_superfamily"/>
</dbReference>
<dbReference type="CDD" id="cd00156">
    <property type="entry name" value="REC"/>
    <property type="match status" value="1"/>
</dbReference>
<evidence type="ECO:0000259" key="13">
    <source>
        <dbReference type="PROSITE" id="PS50112"/>
    </source>
</evidence>
<evidence type="ECO:0000256" key="7">
    <source>
        <dbReference type="ARBA" id="ARBA00023012"/>
    </source>
</evidence>
<dbReference type="Gene3D" id="3.30.450.40">
    <property type="match status" value="2"/>
</dbReference>
<dbReference type="PROSITE" id="PS50109">
    <property type="entry name" value="HIS_KIN"/>
    <property type="match status" value="1"/>
</dbReference>
<evidence type="ECO:0000256" key="6">
    <source>
        <dbReference type="ARBA" id="ARBA00022777"/>
    </source>
</evidence>
<feature type="domain" description="Histidine kinase" evidence="11">
    <location>
        <begin position="665"/>
        <end position="884"/>
    </location>
</feature>
<dbReference type="SMART" id="SM00065">
    <property type="entry name" value="GAF"/>
    <property type="match status" value="2"/>
</dbReference>
<dbReference type="FunFam" id="3.30.565.10:FF:000010">
    <property type="entry name" value="Sensor histidine kinase RcsC"/>
    <property type="match status" value="1"/>
</dbReference>
<evidence type="ECO:0000256" key="2">
    <source>
        <dbReference type="ARBA" id="ARBA00006402"/>
    </source>
</evidence>
<name>A0A6J4VH55_9CYAN</name>
<reference evidence="15" key="1">
    <citation type="submission" date="2020-02" db="EMBL/GenBank/DDBJ databases">
        <authorList>
            <person name="Meier V. D."/>
        </authorList>
    </citation>
    <scope>NUCLEOTIDE SEQUENCE</scope>
    <source>
        <strain evidence="15">AVDCRST_MAG81</strain>
    </source>
</reference>
<evidence type="ECO:0000259" key="12">
    <source>
        <dbReference type="PROSITE" id="PS50110"/>
    </source>
</evidence>
<dbReference type="Pfam" id="PF00072">
    <property type="entry name" value="Response_reg"/>
    <property type="match status" value="1"/>
</dbReference>
<dbReference type="CDD" id="cd00130">
    <property type="entry name" value="PAS"/>
    <property type="match status" value="1"/>
</dbReference>
<dbReference type="InterPro" id="IPR005467">
    <property type="entry name" value="His_kinase_dom"/>
</dbReference>
<dbReference type="SUPFAM" id="SSF52172">
    <property type="entry name" value="CheY-like"/>
    <property type="match status" value="1"/>
</dbReference>
<dbReference type="SUPFAM" id="SSF47384">
    <property type="entry name" value="Homodimeric domain of signal transducing histidine kinase"/>
    <property type="match status" value="1"/>
</dbReference>
<dbReference type="PANTHER" id="PTHR43047">
    <property type="entry name" value="TWO-COMPONENT HISTIDINE PROTEIN KINASE"/>
    <property type="match status" value="1"/>
</dbReference>
<dbReference type="Pfam" id="PF01590">
    <property type="entry name" value="GAF"/>
    <property type="match status" value="1"/>
</dbReference>
<accession>A0A6J4VH55</accession>
<dbReference type="SMART" id="SM00388">
    <property type="entry name" value="HisKA"/>
    <property type="match status" value="1"/>
</dbReference>
<dbReference type="CDD" id="cd16922">
    <property type="entry name" value="HATPase_EvgS-ArcB-TorS-like"/>
    <property type="match status" value="1"/>
</dbReference>
<dbReference type="InterPro" id="IPR013655">
    <property type="entry name" value="PAS_fold_3"/>
</dbReference>
<keyword evidence="6 15" id="KW-0418">Kinase</keyword>
<dbReference type="PROSITE" id="PS50113">
    <property type="entry name" value="PAC"/>
    <property type="match status" value="1"/>
</dbReference>
<dbReference type="GO" id="GO:0005886">
    <property type="term" value="C:plasma membrane"/>
    <property type="evidence" value="ECO:0007669"/>
    <property type="project" value="TreeGrafter"/>
</dbReference>
<evidence type="ECO:0000313" key="15">
    <source>
        <dbReference type="EMBL" id="CAA9575634.1"/>
    </source>
</evidence>
<feature type="modified residue" description="4-aspartylphosphate" evidence="9">
    <location>
        <position position="58"/>
    </location>
</feature>
<evidence type="ECO:0000256" key="1">
    <source>
        <dbReference type="ARBA" id="ARBA00000085"/>
    </source>
</evidence>
<evidence type="ECO:0000256" key="3">
    <source>
        <dbReference type="ARBA" id="ARBA00012438"/>
    </source>
</evidence>
<dbReference type="SMART" id="SM00448">
    <property type="entry name" value="REC"/>
    <property type="match status" value="1"/>
</dbReference>
<dbReference type="PROSITE" id="PS50112">
    <property type="entry name" value="PAS"/>
    <property type="match status" value="1"/>
</dbReference>
<evidence type="ECO:0000256" key="9">
    <source>
        <dbReference type="PROSITE-ProRule" id="PRU00169"/>
    </source>
</evidence>
<feature type="domain" description="Response regulatory" evidence="12">
    <location>
        <begin position="7"/>
        <end position="123"/>
    </location>
</feature>
<dbReference type="InterPro" id="IPR036097">
    <property type="entry name" value="HisK_dim/P_sf"/>
</dbReference>
<dbReference type="InterPro" id="IPR001789">
    <property type="entry name" value="Sig_transdc_resp-reg_receiver"/>
</dbReference>
<keyword evidence="7" id="KW-0902">Two-component regulatory system</keyword>
<dbReference type="Gene3D" id="3.40.50.2300">
    <property type="match status" value="1"/>
</dbReference>
<dbReference type="InterPro" id="IPR003661">
    <property type="entry name" value="HisK_dim/P_dom"/>
</dbReference>
<dbReference type="Pfam" id="PF02518">
    <property type="entry name" value="HATPase_c"/>
    <property type="match status" value="1"/>
</dbReference>
<dbReference type="InterPro" id="IPR035965">
    <property type="entry name" value="PAS-like_dom_sf"/>
</dbReference>
<dbReference type="SMART" id="SM00091">
    <property type="entry name" value="PAS"/>
    <property type="match status" value="1"/>
</dbReference>
<comment type="similarity">
    <text evidence="2">In the N-terminal section; belongs to the phytochrome family.</text>
</comment>
<proteinExistence type="inferred from homology"/>
<gene>
    <name evidence="15" type="ORF">AVDCRST_MAG81-2284</name>
</gene>
<dbReference type="Pfam" id="PF08447">
    <property type="entry name" value="PAS_3"/>
    <property type="match status" value="1"/>
</dbReference>
<dbReference type="GO" id="GO:0000155">
    <property type="term" value="F:phosphorelay sensor kinase activity"/>
    <property type="evidence" value="ECO:0007669"/>
    <property type="project" value="InterPro"/>
</dbReference>
<dbReference type="PRINTS" id="PR00344">
    <property type="entry name" value="BCTRLSENSOR"/>
</dbReference>
<organism evidence="15">
    <name type="scientific">uncultured Synechococcales cyanobacterium</name>
    <dbReference type="NCBI Taxonomy" id="1936017"/>
    <lineage>
        <taxon>Bacteria</taxon>
        <taxon>Bacillati</taxon>
        <taxon>Cyanobacteriota</taxon>
        <taxon>Cyanophyceae</taxon>
        <taxon>Synechococcales</taxon>
        <taxon>environmental samples</taxon>
    </lineage>
</organism>
<keyword evidence="4 9" id="KW-0597">Phosphoprotein</keyword>
<protein>
    <recommendedName>
        <fullName evidence="8">Circadian input-output histidine kinase CikA</fullName>
        <ecNumber evidence="3">2.7.13.3</ecNumber>
    </recommendedName>
</protein>
<dbReference type="InterPro" id="IPR004358">
    <property type="entry name" value="Sig_transdc_His_kin-like_C"/>
</dbReference>
<dbReference type="SUPFAM" id="SSF55785">
    <property type="entry name" value="PYP-like sensor domain (PAS domain)"/>
    <property type="match status" value="1"/>
</dbReference>
<dbReference type="Pfam" id="PF13185">
    <property type="entry name" value="GAF_2"/>
    <property type="match status" value="1"/>
</dbReference>
<dbReference type="SMART" id="SM00387">
    <property type="entry name" value="HATPase_c"/>
    <property type="match status" value="1"/>
</dbReference>
<dbReference type="Gene3D" id="3.30.450.20">
    <property type="entry name" value="PAS domain"/>
    <property type="match status" value="1"/>
</dbReference>
<dbReference type="InterPro" id="IPR036890">
    <property type="entry name" value="HATPase_C_sf"/>
</dbReference>
<feature type="domain" description="PAS" evidence="13">
    <location>
        <begin position="143"/>
        <end position="213"/>
    </location>
</feature>
<dbReference type="Gene3D" id="1.10.287.130">
    <property type="match status" value="1"/>
</dbReference>
<sequence length="888" mass="98837">MTEKVLDILVVDDDEIDRTLVRRALQAAGLQLAWQEADTCKGAIAALQEHTFDCAFVDYLLPDGDGLTLVQKIRSMHLTVPLIVLTGQGDEQIAVEVMKAGASDYLVKAKLTPESLARSLQYAVRLREAQMQIVLANQRLSESESRFRSLVQNSMDITTMLTADGTISYTSPSVTRILGYHPSTLIGKNAFQKIHPEDAGMVKAIVNQLLETPSVALPVELRFRHVNGSWVYLEAIANNLLSDPNVSSVVVNSRDISERKRGQEAQRFLAEASAVLATSLDYKAILVGIARLGIPALADFCFFDVLNNHQIERVAWQHADPAKQEWFNQVQHFVPDCDFKQDPVAQLLEAGEPKLISEVSTEWVQAVATSEQHLQFMHQLQMRSLLAVPLVARTRRLGVLTFGLNIQSERRYTSTDLALAEELARRTALAVDNARLYHEARDVGKSLRRAILILGEQQQQLRTLQRLTNLVNQRLADLSELLQVMVDAIAEVIPNAQFCSLMLYNPQLNCLELTAEAGSGAAKLDERTFLVLAELLNEVFVTGQPELLSGNRSATGQLPASLCAVTIESAQAGRLGVLVIGNWEDVKAFDQENRYLLMAFGEQAAIALNNARLINALEEREAQLATQNDTLAQQNQELEFQRQQIQLQNLKLLEAAQLKSQFLATMSHELRTPMNAIIGFSQLLLRQGQNRLADQQANMVERILNNGKNLLALINDILDLSRIESGRLVLNLAEFNLVQQVNATTEELRSLADQKHLDLQFHSPLTSCIVINDSLRLQQILANLISNAIKFTNVGSVHVEVWERSPDRLEIVVQDTGIGIATEDLEHIFREFWQVDQTTTRRFHGTGLGLAITKQLVHLMQGTISVESSVGVGSRFKVELPRQVQAIS</sequence>
<dbReference type="InterPro" id="IPR003594">
    <property type="entry name" value="HATPase_dom"/>
</dbReference>
<feature type="domain" description="PAC" evidence="14">
    <location>
        <begin position="217"/>
        <end position="268"/>
    </location>
</feature>
<dbReference type="AlphaFoldDB" id="A0A6J4VH55"/>
<evidence type="ECO:0000259" key="11">
    <source>
        <dbReference type="PROSITE" id="PS50109"/>
    </source>
</evidence>
<dbReference type="EC" id="2.7.13.3" evidence="3"/>
<evidence type="ECO:0000256" key="5">
    <source>
        <dbReference type="ARBA" id="ARBA00022679"/>
    </source>
</evidence>
<evidence type="ECO:0000256" key="4">
    <source>
        <dbReference type="ARBA" id="ARBA00022553"/>
    </source>
</evidence>
<dbReference type="EMBL" id="CADCWO010000121">
    <property type="protein sequence ID" value="CAA9575634.1"/>
    <property type="molecule type" value="Genomic_DNA"/>
</dbReference>
<feature type="coiled-coil region" evidence="10">
    <location>
        <begin position="614"/>
        <end position="651"/>
    </location>
</feature>
<dbReference type="Pfam" id="PF00512">
    <property type="entry name" value="HisKA"/>
    <property type="match status" value="1"/>
</dbReference>
<dbReference type="InterPro" id="IPR000014">
    <property type="entry name" value="PAS"/>
</dbReference>
<dbReference type="InterPro" id="IPR003018">
    <property type="entry name" value="GAF"/>
</dbReference>
<dbReference type="CDD" id="cd00082">
    <property type="entry name" value="HisKA"/>
    <property type="match status" value="1"/>
</dbReference>
<dbReference type="SUPFAM" id="SSF55781">
    <property type="entry name" value="GAF domain-like"/>
    <property type="match status" value="2"/>
</dbReference>
<dbReference type="InterPro" id="IPR029016">
    <property type="entry name" value="GAF-like_dom_sf"/>
</dbReference>
<dbReference type="PROSITE" id="PS50110">
    <property type="entry name" value="RESPONSE_REGULATORY"/>
    <property type="match status" value="1"/>
</dbReference>